<comment type="caution">
    <text evidence="3">The sequence shown here is derived from an EMBL/GenBank/DDBJ whole genome shotgun (WGS) entry which is preliminary data.</text>
</comment>
<dbReference type="PANTHER" id="PTHR30337">
    <property type="entry name" value="COMPONENT OF ATP-DEPENDENT DSDNA EXONUCLEASE"/>
    <property type="match status" value="1"/>
</dbReference>
<keyword evidence="1" id="KW-0378">Hydrolase</keyword>
<gene>
    <name evidence="3" type="ORF">FZC75_05645</name>
</gene>
<dbReference type="Gene3D" id="3.60.21.10">
    <property type="match status" value="1"/>
</dbReference>
<dbReference type="GO" id="GO:0004527">
    <property type="term" value="F:exonuclease activity"/>
    <property type="evidence" value="ECO:0007669"/>
    <property type="project" value="UniProtKB-KW"/>
</dbReference>
<keyword evidence="3" id="KW-0269">Exonuclease</keyword>
<evidence type="ECO:0000313" key="3">
    <source>
        <dbReference type="EMBL" id="TYS73803.1"/>
    </source>
</evidence>
<dbReference type="AlphaFoldDB" id="A0A5D4TDL2"/>
<sequence>MIREEVISTMKKIRFIHAADLHLDSPFKGLSHLPQKIFDQIRKSTFQSLTSLINAAIDYQVDFILLAGDLFDLEQRSLIAQATLRKEFMRLNEAGIQVYIIHGNHDYLTDNHILFKYPDNVHIFTEDVECKPFLKDEEELACIYGFSYKQRHMTRNMTGYYQIENKKVPFHIGMLHGNLSGREEHDPYAPFSISDLLDKEFHYWALGHIHKREILHHQPPIVYPGNIQGRHKKEQGDKGCYLVELFEDGTPKLQYIETSAIHWEELKIPINGIQTVDQLMDETKKAVEAIRLDGKGKLLRLTYTGNGDLHGFLQDESHQEELQLLLNEGEENMYSFVYVYSLRMQTALTYSKEDLQDKTFYKDFYTMVDQIDVKEALAPILRHSEANRYMDSWDEEEQKEIVEEAERWLVSKFLESEKR</sequence>
<keyword evidence="3" id="KW-0540">Nuclease</keyword>
<dbReference type="PANTHER" id="PTHR30337:SF7">
    <property type="entry name" value="PHOSPHOESTERASE"/>
    <property type="match status" value="1"/>
</dbReference>
<dbReference type="OrthoDB" id="9773856at2"/>
<dbReference type="EMBL" id="VTET01000002">
    <property type="protein sequence ID" value="TYS73803.1"/>
    <property type="molecule type" value="Genomic_DNA"/>
</dbReference>
<evidence type="ECO:0000313" key="4">
    <source>
        <dbReference type="Proteomes" id="UP000324517"/>
    </source>
</evidence>
<dbReference type="SUPFAM" id="SSF56300">
    <property type="entry name" value="Metallo-dependent phosphatases"/>
    <property type="match status" value="1"/>
</dbReference>
<dbReference type="InterPro" id="IPR014576">
    <property type="entry name" value="Pesterase_YhaO"/>
</dbReference>
<organism evidence="3 4">
    <name type="scientific">Sutcliffiella horikoshii</name>
    <dbReference type="NCBI Taxonomy" id="79883"/>
    <lineage>
        <taxon>Bacteria</taxon>
        <taxon>Bacillati</taxon>
        <taxon>Bacillota</taxon>
        <taxon>Bacilli</taxon>
        <taxon>Bacillales</taxon>
        <taxon>Bacillaceae</taxon>
        <taxon>Sutcliffiella</taxon>
    </lineage>
</organism>
<dbReference type="Proteomes" id="UP000324517">
    <property type="component" value="Unassembled WGS sequence"/>
</dbReference>
<name>A0A5D4TDL2_9BACI</name>
<dbReference type="InterPro" id="IPR029052">
    <property type="entry name" value="Metallo-depent_PP-like"/>
</dbReference>
<accession>A0A5D4TDL2</accession>
<protein>
    <submittedName>
        <fullName evidence="3">DNA repair exonuclease</fullName>
    </submittedName>
</protein>
<dbReference type="InterPro" id="IPR004843">
    <property type="entry name" value="Calcineurin-like_PHP"/>
</dbReference>
<evidence type="ECO:0000256" key="1">
    <source>
        <dbReference type="ARBA" id="ARBA00022801"/>
    </source>
</evidence>
<dbReference type="Pfam" id="PF00149">
    <property type="entry name" value="Metallophos"/>
    <property type="match status" value="1"/>
</dbReference>
<proteinExistence type="predicted"/>
<evidence type="ECO:0000259" key="2">
    <source>
        <dbReference type="Pfam" id="PF00149"/>
    </source>
</evidence>
<dbReference type="PIRSF" id="PIRSF033091">
    <property type="entry name" value="Pesterase_YhaO"/>
    <property type="match status" value="1"/>
</dbReference>
<feature type="domain" description="Calcineurin-like phosphoesterase" evidence="2">
    <location>
        <begin position="13"/>
        <end position="211"/>
    </location>
</feature>
<reference evidence="3 4" key="1">
    <citation type="submission" date="2019-08" db="EMBL/GenBank/DDBJ databases">
        <title>Bacillus genomes from the desert of Cuatro Cienegas, Coahuila.</title>
        <authorList>
            <person name="Olmedo-Alvarez G."/>
        </authorList>
    </citation>
    <scope>NUCLEOTIDE SEQUENCE [LARGE SCALE GENOMIC DNA]</scope>
    <source>
        <strain evidence="3 4">CH98b_3T</strain>
    </source>
</reference>
<dbReference type="InterPro" id="IPR050535">
    <property type="entry name" value="DNA_Repair-Maintenance_Comp"/>
</dbReference>
<dbReference type="InterPro" id="IPR041796">
    <property type="entry name" value="Mre11_N"/>
</dbReference>
<dbReference type="CDD" id="cd00840">
    <property type="entry name" value="MPP_Mre11_N"/>
    <property type="match status" value="1"/>
</dbReference>